<dbReference type="Proteomes" id="UP000007304">
    <property type="component" value="Unassembled WGS sequence"/>
</dbReference>
<keyword evidence="2" id="KW-1185">Reference proteome</keyword>
<dbReference type="EMBL" id="JH226133">
    <property type="protein sequence ID" value="EHY57309.1"/>
    <property type="molecule type" value="Genomic_DNA"/>
</dbReference>
<evidence type="ECO:0000313" key="2">
    <source>
        <dbReference type="Proteomes" id="UP000007304"/>
    </source>
</evidence>
<accession>H6C0X1</accession>
<sequence length="102" mass="11009">MRHDLRTSLAECAINGKAHGQRLYNAFARPQNLAAVALLGSRVSELPDVQLVTATMADEDVARFAARPGLQPSHGLCCLLPREQTSRDPVLVKQAGSRSGCR</sequence>
<dbReference type="GeneID" id="20309990"/>
<dbReference type="HOGENOM" id="CLU_2277497_0_0_1"/>
<organism evidence="1 2">
    <name type="scientific">Exophiala dermatitidis (strain ATCC 34100 / CBS 525.76 / NIH/UT8656)</name>
    <name type="common">Black yeast</name>
    <name type="synonym">Wangiella dermatitidis</name>
    <dbReference type="NCBI Taxonomy" id="858893"/>
    <lineage>
        <taxon>Eukaryota</taxon>
        <taxon>Fungi</taxon>
        <taxon>Dikarya</taxon>
        <taxon>Ascomycota</taxon>
        <taxon>Pezizomycotina</taxon>
        <taxon>Eurotiomycetes</taxon>
        <taxon>Chaetothyriomycetidae</taxon>
        <taxon>Chaetothyriales</taxon>
        <taxon>Herpotrichiellaceae</taxon>
        <taxon>Exophiala</taxon>
    </lineage>
</organism>
<dbReference type="InParanoid" id="H6C0X1"/>
<reference evidence="1" key="1">
    <citation type="submission" date="2011-07" db="EMBL/GenBank/DDBJ databases">
        <title>The Genome Sequence of Exophiala (Wangiella) dermatitidis NIH/UT8656.</title>
        <authorList>
            <consortium name="The Broad Institute Genome Sequencing Platform"/>
            <person name="Cuomo C."/>
            <person name="Wang Z."/>
            <person name="Hunicke-Smith S."/>
            <person name="Szanislo P.J."/>
            <person name="Earl A."/>
            <person name="Young S.K."/>
            <person name="Zeng Q."/>
            <person name="Gargeya S."/>
            <person name="Fitzgerald M."/>
            <person name="Haas B."/>
            <person name="Abouelleil A."/>
            <person name="Alvarado L."/>
            <person name="Arachchi H.M."/>
            <person name="Berlin A."/>
            <person name="Brown A."/>
            <person name="Chapman S.B."/>
            <person name="Chen Z."/>
            <person name="Dunbar C."/>
            <person name="Freedman E."/>
            <person name="Gearin G."/>
            <person name="Gellesch M."/>
            <person name="Goldberg J."/>
            <person name="Griggs A."/>
            <person name="Gujja S."/>
            <person name="Heiman D."/>
            <person name="Howarth C."/>
            <person name="Larson L."/>
            <person name="Lui A."/>
            <person name="MacDonald P.J.P."/>
            <person name="Montmayeur A."/>
            <person name="Murphy C."/>
            <person name="Neiman D."/>
            <person name="Pearson M."/>
            <person name="Priest M."/>
            <person name="Roberts A."/>
            <person name="Saif S."/>
            <person name="Shea T."/>
            <person name="Shenoy N."/>
            <person name="Sisk P."/>
            <person name="Stolte C."/>
            <person name="Sykes S."/>
            <person name="Wortman J."/>
            <person name="Nusbaum C."/>
            <person name="Birren B."/>
        </authorList>
    </citation>
    <scope>NUCLEOTIDE SEQUENCE</scope>
    <source>
        <strain evidence="1">NIH/UT8656</strain>
    </source>
</reference>
<dbReference type="RefSeq" id="XP_009157770.1">
    <property type="nucleotide sequence ID" value="XM_009159522.1"/>
</dbReference>
<gene>
    <name evidence="1" type="ORF">HMPREF1120_05351</name>
</gene>
<evidence type="ECO:0000313" key="1">
    <source>
        <dbReference type="EMBL" id="EHY57309.1"/>
    </source>
</evidence>
<name>H6C0X1_EXODN</name>
<dbReference type="AlphaFoldDB" id="H6C0X1"/>
<proteinExistence type="predicted"/>
<protein>
    <submittedName>
        <fullName evidence="1">Uncharacterized protein</fullName>
    </submittedName>
</protein>
<dbReference type="VEuPathDB" id="FungiDB:HMPREF1120_05351"/>